<dbReference type="AlphaFoldDB" id="A0AAE3R3B6"/>
<evidence type="ECO:0000313" key="1">
    <source>
        <dbReference type="EMBL" id="MDJ1500884.1"/>
    </source>
</evidence>
<accession>A0AAE3R3B6</accession>
<dbReference type="EMBL" id="JASJOU010000002">
    <property type="protein sequence ID" value="MDJ1500884.1"/>
    <property type="molecule type" value="Genomic_DNA"/>
</dbReference>
<name>A0AAE3R3B6_9BACT</name>
<reference evidence="1" key="1">
    <citation type="submission" date="2023-05" db="EMBL/GenBank/DDBJ databases">
        <authorList>
            <person name="Zhang X."/>
        </authorList>
    </citation>
    <scope>NUCLEOTIDE SEQUENCE</scope>
    <source>
        <strain evidence="1">BD1B2-1</strain>
    </source>
</reference>
<gene>
    <name evidence="1" type="ORF">QNI22_09505</name>
</gene>
<dbReference type="RefSeq" id="WP_314510410.1">
    <property type="nucleotide sequence ID" value="NZ_JASJOU010000002.1"/>
</dbReference>
<evidence type="ECO:0000313" key="2">
    <source>
        <dbReference type="Proteomes" id="UP001232063"/>
    </source>
</evidence>
<comment type="caution">
    <text evidence="1">The sequence shown here is derived from an EMBL/GenBank/DDBJ whole genome shotgun (WGS) entry which is preliminary data.</text>
</comment>
<sequence>MGLFYTLHPFDSDKFYREIVPSLKKGLTDRPDLFEGYKRTCINEKTELTLDLIASIASQFDTEFKSYPGYNAYSADVFTFRDERGWIEEWSSLFQFIIFQECAFYEPEFTFGKSGIALMYANTPANSVAKDIFTTIERATIFSCYSMGIVNWVPNEDVKLLLLDAKSIRLADRYKEEFPDLYDYKFDRFLTLVDRHSLGLVYGVDLLDYRVPGRTLS</sequence>
<proteinExistence type="predicted"/>
<organism evidence="1 2">
    <name type="scientific">Xanthocytophaga agilis</name>
    <dbReference type="NCBI Taxonomy" id="3048010"/>
    <lineage>
        <taxon>Bacteria</taxon>
        <taxon>Pseudomonadati</taxon>
        <taxon>Bacteroidota</taxon>
        <taxon>Cytophagia</taxon>
        <taxon>Cytophagales</taxon>
        <taxon>Rhodocytophagaceae</taxon>
        <taxon>Xanthocytophaga</taxon>
    </lineage>
</organism>
<keyword evidence="2" id="KW-1185">Reference proteome</keyword>
<protein>
    <submittedName>
        <fullName evidence="1">Uncharacterized protein</fullName>
    </submittedName>
</protein>
<dbReference type="Proteomes" id="UP001232063">
    <property type="component" value="Unassembled WGS sequence"/>
</dbReference>